<dbReference type="Gene3D" id="1.10.10.10">
    <property type="entry name" value="Winged helix-like DNA-binding domain superfamily/Winged helix DNA-binding domain"/>
    <property type="match status" value="1"/>
</dbReference>
<dbReference type="Proteomes" id="UP000198891">
    <property type="component" value="Unassembled WGS sequence"/>
</dbReference>
<dbReference type="RefSeq" id="WP_092551140.1">
    <property type="nucleotide sequence ID" value="NZ_FNPZ01000001.1"/>
</dbReference>
<evidence type="ECO:0000256" key="2">
    <source>
        <dbReference type="ARBA" id="ARBA00023125"/>
    </source>
</evidence>
<dbReference type="SMART" id="SM00344">
    <property type="entry name" value="HTH_ASNC"/>
    <property type="match status" value="1"/>
</dbReference>
<dbReference type="InterPro" id="IPR011008">
    <property type="entry name" value="Dimeric_a/b-barrel"/>
</dbReference>
<dbReference type="STRING" id="381665.SAMN05216554_1621"/>
<dbReference type="AlphaFoldDB" id="A0A1H3MYU7"/>
<keyword evidence="3" id="KW-0804">Transcription</keyword>
<keyword evidence="2" id="KW-0238">DNA-binding</keyword>
<keyword evidence="1" id="KW-0805">Transcription regulation</keyword>
<dbReference type="InterPro" id="IPR019888">
    <property type="entry name" value="Tscrpt_reg_AsnC-like"/>
</dbReference>
<dbReference type="InterPro" id="IPR019887">
    <property type="entry name" value="Tscrpt_reg_AsnC/Lrp_C"/>
</dbReference>
<name>A0A1H3MYU7_9MICO</name>
<evidence type="ECO:0000313" key="6">
    <source>
        <dbReference type="Proteomes" id="UP000198891"/>
    </source>
</evidence>
<dbReference type="OrthoDB" id="3396933at2"/>
<feature type="domain" description="HTH asnC-type" evidence="4">
    <location>
        <begin position="3"/>
        <end position="64"/>
    </location>
</feature>
<evidence type="ECO:0000313" key="5">
    <source>
        <dbReference type="EMBL" id="SDY81776.1"/>
    </source>
</evidence>
<reference evidence="5 6" key="1">
    <citation type="submission" date="2016-10" db="EMBL/GenBank/DDBJ databases">
        <authorList>
            <person name="de Groot N.N."/>
        </authorList>
    </citation>
    <scope>NUCLEOTIDE SEQUENCE [LARGE SCALE GENOMIC DNA]</scope>
    <source>
        <strain evidence="5 6">CGMCC 4.3491</strain>
    </source>
</reference>
<dbReference type="PROSITE" id="PS50956">
    <property type="entry name" value="HTH_ASNC_2"/>
    <property type="match status" value="1"/>
</dbReference>
<gene>
    <name evidence="5" type="ORF">SAMN05216554_1621</name>
</gene>
<sequence>MNVDRVDRAIISELSQDSRLSIRELAGRVHISRTAAHNRVQRLIADGVVSGFVATVDRKALGLHVTAIVIVKVGDVVWSELAEALAELPYVENVQAVSGDIDFVLTVSAPDHERLSEVIMRQIHAMPGVASTRSYVVLDEHPGTAPGVMMDVWPIQAP</sequence>
<proteinExistence type="predicted"/>
<evidence type="ECO:0000259" key="4">
    <source>
        <dbReference type="PROSITE" id="PS50956"/>
    </source>
</evidence>
<protein>
    <submittedName>
        <fullName evidence="5">Transcriptional regulator, AsnC family</fullName>
    </submittedName>
</protein>
<dbReference type="PANTHER" id="PTHR30154:SF34">
    <property type="entry name" value="TRANSCRIPTIONAL REGULATOR AZLB"/>
    <property type="match status" value="1"/>
</dbReference>
<dbReference type="PRINTS" id="PR00033">
    <property type="entry name" value="HTHASNC"/>
</dbReference>
<dbReference type="GO" id="GO:0043565">
    <property type="term" value="F:sequence-specific DNA binding"/>
    <property type="evidence" value="ECO:0007669"/>
    <property type="project" value="InterPro"/>
</dbReference>
<dbReference type="InterPro" id="IPR036388">
    <property type="entry name" value="WH-like_DNA-bd_sf"/>
</dbReference>
<dbReference type="GO" id="GO:0005829">
    <property type="term" value="C:cytosol"/>
    <property type="evidence" value="ECO:0007669"/>
    <property type="project" value="TreeGrafter"/>
</dbReference>
<dbReference type="SUPFAM" id="SSF54909">
    <property type="entry name" value="Dimeric alpha+beta barrel"/>
    <property type="match status" value="1"/>
</dbReference>
<dbReference type="InterPro" id="IPR036390">
    <property type="entry name" value="WH_DNA-bd_sf"/>
</dbReference>
<dbReference type="Pfam" id="PF13412">
    <property type="entry name" value="HTH_24"/>
    <property type="match status" value="1"/>
</dbReference>
<dbReference type="EMBL" id="FNPZ01000001">
    <property type="protein sequence ID" value="SDY81776.1"/>
    <property type="molecule type" value="Genomic_DNA"/>
</dbReference>
<organism evidence="5 6">
    <name type="scientific">Herbiconiux ginsengi</name>
    <dbReference type="NCBI Taxonomy" id="381665"/>
    <lineage>
        <taxon>Bacteria</taxon>
        <taxon>Bacillati</taxon>
        <taxon>Actinomycetota</taxon>
        <taxon>Actinomycetes</taxon>
        <taxon>Micrococcales</taxon>
        <taxon>Microbacteriaceae</taxon>
        <taxon>Herbiconiux</taxon>
    </lineage>
</organism>
<dbReference type="GO" id="GO:0043200">
    <property type="term" value="P:response to amino acid"/>
    <property type="evidence" value="ECO:0007669"/>
    <property type="project" value="TreeGrafter"/>
</dbReference>
<dbReference type="Pfam" id="PF01037">
    <property type="entry name" value="AsnC_trans_reg"/>
    <property type="match status" value="1"/>
</dbReference>
<dbReference type="SUPFAM" id="SSF46785">
    <property type="entry name" value="Winged helix' DNA-binding domain"/>
    <property type="match status" value="1"/>
</dbReference>
<dbReference type="InterPro" id="IPR000485">
    <property type="entry name" value="AsnC-type_HTH_dom"/>
</dbReference>
<evidence type="ECO:0000256" key="1">
    <source>
        <dbReference type="ARBA" id="ARBA00023015"/>
    </source>
</evidence>
<keyword evidence="6" id="KW-1185">Reference proteome</keyword>
<accession>A0A1H3MYU7</accession>
<evidence type="ECO:0000256" key="3">
    <source>
        <dbReference type="ARBA" id="ARBA00023163"/>
    </source>
</evidence>
<dbReference type="PANTHER" id="PTHR30154">
    <property type="entry name" value="LEUCINE-RESPONSIVE REGULATORY PROTEIN"/>
    <property type="match status" value="1"/>
</dbReference>
<dbReference type="Gene3D" id="3.30.70.920">
    <property type="match status" value="1"/>
</dbReference>